<dbReference type="HOGENOM" id="CLU_167718_0_0_1"/>
<evidence type="ECO:0000313" key="4">
    <source>
        <dbReference type="Proteomes" id="UP000006039"/>
    </source>
</evidence>
<sequence>MFKSTILSLGAVVLLAGQAAAFDTCQPGRIYCGYELIDGQSQPDRTLWIGRVNAALIEAKQEPITDDKQKQSRFRCGPRGITLAWVNFCLSTPGAQCQPRDQQACNGVDSCCLPV</sequence>
<dbReference type="eggNOG" id="ENOG502RN7A">
    <property type="taxonomic scope" value="Eukaryota"/>
</dbReference>
<accession>J3P5T3</accession>
<organism evidence="2">
    <name type="scientific">Gaeumannomyces tritici (strain R3-111a-1)</name>
    <name type="common">Wheat and barley take-all root rot fungus</name>
    <name type="synonym">Gaeumannomyces graminis var. tritici</name>
    <dbReference type="NCBI Taxonomy" id="644352"/>
    <lineage>
        <taxon>Eukaryota</taxon>
        <taxon>Fungi</taxon>
        <taxon>Dikarya</taxon>
        <taxon>Ascomycota</taxon>
        <taxon>Pezizomycotina</taxon>
        <taxon>Sordariomycetes</taxon>
        <taxon>Sordariomycetidae</taxon>
        <taxon>Magnaporthales</taxon>
        <taxon>Magnaporthaceae</taxon>
        <taxon>Gaeumannomyces</taxon>
    </lineage>
</organism>
<evidence type="ECO:0000313" key="3">
    <source>
        <dbReference type="EnsemblFungi" id="EJT75035"/>
    </source>
</evidence>
<reference evidence="3" key="4">
    <citation type="journal article" date="2015" name="G3 (Bethesda)">
        <title>Genome sequences of three phytopathogenic species of the Magnaporthaceae family of fungi.</title>
        <authorList>
            <person name="Okagaki L.H."/>
            <person name="Nunes C.C."/>
            <person name="Sailsbery J."/>
            <person name="Clay B."/>
            <person name="Brown D."/>
            <person name="John T."/>
            <person name="Oh Y."/>
            <person name="Young N."/>
            <person name="Fitzgerald M."/>
            <person name="Haas B.J."/>
            <person name="Zeng Q."/>
            <person name="Young S."/>
            <person name="Adiconis X."/>
            <person name="Fan L."/>
            <person name="Levin J.Z."/>
            <person name="Mitchell T.K."/>
            <person name="Okubara P.A."/>
            <person name="Farman M.L."/>
            <person name="Kohn L.M."/>
            <person name="Birren B."/>
            <person name="Ma L.-J."/>
            <person name="Dean R.A."/>
        </authorList>
    </citation>
    <scope>NUCLEOTIDE SEQUENCE</scope>
    <source>
        <strain evidence="3">R3-111a-1</strain>
    </source>
</reference>
<reference evidence="4" key="1">
    <citation type="submission" date="2010-07" db="EMBL/GenBank/DDBJ databases">
        <title>The genome sequence of Gaeumannomyces graminis var. tritici strain R3-111a-1.</title>
        <authorList>
            <consortium name="The Broad Institute Genome Sequencing Platform"/>
            <person name="Ma L.-J."/>
            <person name="Dead R."/>
            <person name="Young S."/>
            <person name="Zeng Q."/>
            <person name="Koehrsen M."/>
            <person name="Alvarado L."/>
            <person name="Berlin A."/>
            <person name="Chapman S.B."/>
            <person name="Chen Z."/>
            <person name="Freedman E."/>
            <person name="Gellesch M."/>
            <person name="Goldberg J."/>
            <person name="Griggs A."/>
            <person name="Gujja S."/>
            <person name="Heilman E.R."/>
            <person name="Heiman D."/>
            <person name="Hepburn T."/>
            <person name="Howarth C."/>
            <person name="Jen D."/>
            <person name="Larson L."/>
            <person name="Mehta T."/>
            <person name="Neiman D."/>
            <person name="Pearson M."/>
            <person name="Roberts A."/>
            <person name="Saif S."/>
            <person name="Shea T."/>
            <person name="Shenoy N."/>
            <person name="Sisk P."/>
            <person name="Stolte C."/>
            <person name="Sykes S."/>
            <person name="Walk T."/>
            <person name="White J."/>
            <person name="Yandava C."/>
            <person name="Haas B."/>
            <person name="Nusbaum C."/>
            <person name="Birren B."/>
        </authorList>
    </citation>
    <scope>NUCLEOTIDE SEQUENCE [LARGE SCALE GENOMIC DNA]</scope>
    <source>
        <strain evidence="4">R3-111a-1</strain>
    </source>
</reference>
<feature type="signal peptide" evidence="1">
    <location>
        <begin position="1"/>
        <end position="21"/>
    </location>
</feature>
<reference evidence="2" key="2">
    <citation type="submission" date="2010-07" db="EMBL/GenBank/DDBJ databases">
        <authorList>
            <consortium name="The Broad Institute Genome Sequencing Platform"/>
            <consortium name="Broad Institute Genome Sequencing Center for Infectious Disease"/>
            <person name="Ma L.-J."/>
            <person name="Dead R."/>
            <person name="Young S."/>
            <person name="Zeng Q."/>
            <person name="Koehrsen M."/>
            <person name="Alvarado L."/>
            <person name="Berlin A."/>
            <person name="Chapman S.B."/>
            <person name="Chen Z."/>
            <person name="Freedman E."/>
            <person name="Gellesch M."/>
            <person name="Goldberg J."/>
            <person name="Griggs A."/>
            <person name="Gujja S."/>
            <person name="Heilman E.R."/>
            <person name="Heiman D."/>
            <person name="Hepburn T."/>
            <person name="Howarth C."/>
            <person name="Jen D."/>
            <person name="Larson L."/>
            <person name="Mehta T."/>
            <person name="Neiman D."/>
            <person name="Pearson M."/>
            <person name="Roberts A."/>
            <person name="Saif S."/>
            <person name="Shea T."/>
            <person name="Shenoy N."/>
            <person name="Sisk P."/>
            <person name="Stolte C."/>
            <person name="Sykes S."/>
            <person name="Walk T."/>
            <person name="White J."/>
            <person name="Yandava C."/>
            <person name="Haas B."/>
            <person name="Nusbaum C."/>
            <person name="Birren B."/>
        </authorList>
    </citation>
    <scope>NUCLEOTIDE SEQUENCE</scope>
    <source>
        <strain evidence="2">R3-111a-1</strain>
    </source>
</reference>
<proteinExistence type="predicted"/>
<dbReference type="EMBL" id="GL385398">
    <property type="protein sequence ID" value="EJT75035.1"/>
    <property type="molecule type" value="Genomic_DNA"/>
</dbReference>
<dbReference type="OrthoDB" id="10345422at2759"/>
<name>J3P5T3_GAET3</name>
<keyword evidence="1" id="KW-0732">Signal</keyword>
<gene>
    <name evidence="3" type="primary">20349331</name>
    <name evidence="2" type="ORF">GGTG_08873</name>
</gene>
<feature type="chain" id="PRO_5015094895" evidence="1">
    <location>
        <begin position="22"/>
        <end position="115"/>
    </location>
</feature>
<reference evidence="3" key="5">
    <citation type="submission" date="2018-04" db="UniProtKB">
        <authorList>
            <consortium name="EnsemblFungi"/>
        </authorList>
    </citation>
    <scope>IDENTIFICATION</scope>
    <source>
        <strain evidence="3">R3-111a-1</strain>
    </source>
</reference>
<dbReference type="EnsemblFungi" id="EJT75035">
    <property type="protein sequence ID" value="EJT75035"/>
    <property type="gene ID" value="GGTG_08873"/>
</dbReference>
<protein>
    <submittedName>
        <fullName evidence="2 3">Uncharacterized protein</fullName>
    </submittedName>
</protein>
<dbReference type="GeneID" id="20349331"/>
<dbReference type="Proteomes" id="UP000006039">
    <property type="component" value="Unassembled WGS sequence"/>
</dbReference>
<reference evidence="2" key="3">
    <citation type="submission" date="2010-09" db="EMBL/GenBank/DDBJ databases">
        <title>Annotation of Gaeumannomyces graminis var. tritici R3-111a-1.</title>
        <authorList>
            <consortium name="The Broad Institute Genome Sequencing Platform"/>
            <person name="Ma L.-J."/>
            <person name="Dead R."/>
            <person name="Young S.K."/>
            <person name="Zeng Q."/>
            <person name="Gargeya S."/>
            <person name="Fitzgerald M."/>
            <person name="Haas B."/>
            <person name="Abouelleil A."/>
            <person name="Alvarado L."/>
            <person name="Arachchi H.M."/>
            <person name="Berlin A."/>
            <person name="Brown A."/>
            <person name="Chapman S.B."/>
            <person name="Chen Z."/>
            <person name="Dunbar C."/>
            <person name="Freedman E."/>
            <person name="Gearin G."/>
            <person name="Gellesch M."/>
            <person name="Goldberg J."/>
            <person name="Griggs A."/>
            <person name="Gujja S."/>
            <person name="Heiman D."/>
            <person name="Howarth C."/>
            <person name="Larson L."/>
            <person name="Lui A."/>
            <person name="MacDonald P.J.P."/>
            <person name="Mehta T."/>
            <person name="Montmayeur A."/>
            <person name="Murphy C."/>
            <person name="Neiman D."/>
            <person name="Pearson M."/>
            <person name="Priest M."/>
            <person name="Roberts A."/>
            <person name="Saif S."/>
            <person name="Shea T."/>
            <person name="Shenoy N."/>
            <person name="Sisk P."/>
            <person name="Stolte C."/>
            <person name="Sykes S."/>
            <person name="Yandava C."/>
            <person name="Wortman J."/>
            <person name="Nusbaum C."/>
            <person name="Birren B."/>
        </authorList>
    </citation>
    <scope>NUCLEOTIDE SEQUENCE</scope>
    <source>
        <strain evidence="2">R3-111a-1</strain>
    </source>
</reference>
<keyword evidence="4" id="KW-1185">Reference proteome</keyword>
<dbReference type="RefSeq" id="XP_009224979.1">
    <property type="nucleotide sequence ID" value="XM_009226715.1"/>
</dbReference>
<evidence type="ECO:0000313" key="2">
    <source>
        <dbReference type="EMBL" id="EJT75035.1"/>
    </source>
</evidence>
<evidence type="ECO:0000256" key="1">
    <source>
        <dbReference type="SAM" id="SignalP"/>
    </source>
</evidence>
<dbReference type="VEuPathDB" id="FungiDB:GGTG_08873"/>
<dbReference type="AlphaFoldDB" id="J3P5T3"/>